<evidence type="ECO:0000256" key="6">
    <source>
        <dbReference type="SAM" id="Phobius"/>
    </source>
</evidence>
<dbReference type="Proteomes" id="UP000318741">
    <property type="component" value="Chromosome"/>
</dbReference>
<dbReference type="CDD" id="cd14014">
    <property type="entry name" value="STKc_PknB_like"/>
    <property type="match status" value="1"/>
</dbReference>
<dbReference type="Gene3D" id="1.25.40.10">
    <property type="entry name" value="Tetratricopeptide repeat domain"/>
    <property type="match status" value="1"/>
</dbReference>
<evidence type="ECO:0000256" key="2">
    <source>
        <dbReference type="ARBA" id="ARBA00022741"/>
    </source>
</evidence>
<evidence type="ECO:0000256" key="4">
    <source>
        <dbReference type="ARBA" id="ARBA00022840"/>
    </source>
</evidence>
<keyword evidence="2 5" id="KW-0547">Nucleotide-binding</keyword>
<keyword evidence="4 5" id="KW-0067">ATP-binding</keyword>
<reference evidence="8 9" key="1">
    <citation type="submission" date="2019-02" db="EMBL/GenBank/DDBJ databases">
        <title>Deep-cultivation of Planctomycetes and their phenomic and genomic characterization uncovers novel biology.</title>
        <authorList>
            <person name="Wiegand S."/>
            <person name="Jogler M."/>
            <person name="Boedeker C."/>
            <person name="Pinto D."/>
            <person name="Vollmers J."/>
            <person name="Rivas-Marin E."/>
            <person name="Kohn T."/>
            <person name="Peeters S.H."/>
            <person name="Heuer A."/>
            <person name="Rast P."/>
            <person name="Oberbeckmann S."/>
            <person name="Bunk B."/>
            <person name="Jeske O."/>
            <person name="Meyerdierks A."/>
            <person name="Storesund J.E."/>
            <person name="Kallscheuer N."/>
            <person name="Luecker S."/>
            <person name="Lage O.M."/>
            <person name="Pohl T."/>
            <person name="Merkel B.J."/>
            <person name="Hornburger P."/>
            <person name="Mueller R.-W."/>
            <person name="Bruemmer F."/>
            <person name="Labrenz M."/>
            <person name="Spormann A.M."/>
            <person name="Op den Camp H."/>
            <person name="Overmann J."/>
            <person name="Amann R."/>
            <person name="Jetten M.S.M."/>
            <person name="Mascher T."/>
            <person name="Medema M.H."/>
            <person name="Devos D.P."/>
            <person name="Kaster A.-K."/>
            <person name="Ovreas L."/>
            <person name="Rohde M."/>
            <person name="Galperin M.Y."/>
            <person name="Jogler C."/>
        </authorList>
    </citation>
    <scope>NUCLEOTIDE SEQUENCE [LARGE SCALE GENOMIC DNA]</scope>
    <source>
        <strain evidence="8 9">CA12</strain>
    </source>
</reference>
<dbReference type="InterPro" id="IPR011009">
    <property type="entry name" value="Kinase-like_dom_sf"/>
</dbReference>
<dbReference type="SUPFAM" id="SSF56112">
    <property type="entry name" value="Protein kinase-like (PK-like)"/>
    <property type="match status" value="1"/>
</dbReference>
<keyword evidence="3 8" id="KW-0418">Kinase</keyword>
<evidence type="ECO:0000256" key="3">
    <source>
        <dbReference type="ARBA" id="ARBA00022777"/>
    </source>
</evidence>
<keyword evidence="9" id="KW-1185">Reference proteome</keyword>
<dbReference type="PANTHER" id="PTHR43289">
    <property type="entry name" value="MITOGEN-ACTIVATED PROTEIN KINASE KINASE KINASE 20-RELATED"/>
    <property type="match status" value="1"/>
</dbReference>
<feature type="binding site" evidence="5">
    <location>
        <position position="143"/>
    </location>
    <ligand>
        <name>ATP</name>
        <dbReference type="ChEBI" id="CHEBI:30616"/>
    </ligand>
</feature>
<evidence type="ECO:0000256" key="1">
    <source>
        <dbReference type="ARBA" id="ARBA00022679"/>
    </source>
</evidence>
<dbReference type="PROSITE" id="PS00108">
    <property type="entry name" value="PROTEIN_KINASE_ST"/>
    <property type="match status" value="1"/>
</dbReference>
<dbReference type="GO" id="GO:0005524">
    <property type="term" value="F:ATP binding"/>
    <property type="evidence" value="ECO:0007669"/>
    <property type="project" value="UniProtKB-UniRule"/>
</dbReference>
<dbReference type="SUPFAM" id="SSF48452">
    <property type="entry name" value="TPR-like"/>
    <property type="match status" value="1"/>
</dbReference>
<evidence type="ECO:0000313" key="9">
    <source>
        <dbReference type="Proteomes" id="UP000318741"/>
    </source>
</evidence>
<evidence type="ECO:0000259" key="7">
    <source>
        <dbReference type="PROSITE" id="PS50011"/>
    </source>
</evidence>
<dbReference type="OrthoDB" id="500858at2"/>
<proteinExistence type="predicted"/>
<dbReference type="Pfam" id="PF00069">
    <property type="entry name" value="Pkinase"/>
    <property type="match status" value="1"/>
</dbReference>
<dbReference type="EMBL" id="CP036265">
    <property type="protein sequence ID" value="QDT15809.1"/>
    <property type="molecule type" value="Genomic_DNA"/>
</dbReference>
<dbReference type="InterPro" id="IPR000719">
    <property type="entry name" value="Prot_kinase_dom"/>
</dbReference>
<protein>
    <submittedName>
        <fullName evidence="8">Serine/threonine-protein kinase PknB</fullName>
        <ecNumber evidence="8">2.7.11.1</ecNumber>
    </submittedName>
</protein>
<dbReference type="SMART" id="SM00220">
    <property type="entry name" value="S_TKc"/>
    <property type="match status" value="1"/>
</dbReference>
<dbReference type="PROSITE" id="PS50011">
    <property type="entry name" value="PROTEIN_KINASE_DOM"/>
    <property type="match status" value="1"/>
</dbReference>
<sequence>MKPPAAVDPPSSRRQFARERSLFLEAVELDTPEERAAFVAAACGEEVELREAVLRLLREHDRDDCLWDRPAADPALPPASIVAQLREELGERPRGEAALIPRERGVGEAVGPYRLREKIGEGGFGLVFVADQLRPVRRRVALKVIRPGMLTGEIAARFEAERQALAMMDHPNIARVFDAGVTDDGLPYFAMELVRGVSLTEFCDCRRLDLRGRLDLFVAICQAVQHAHQKGIVHRDLKPSNVLVTQQDGRPLPKVIDFGIVKAVNPDPTDRLTDRTIYTGFKAMMGTPAYMSPEQAEMTSGEIDTRSDVYSLGVLLYELLTGATPFAGDTLREAGLIEFRRILLEEEPPSPSSRLGTLRADEATTVARNRRLEPTRLTSALRGDLDWVVMKALEKDRGRRYPTAIALADDVTRFVEGLPVEARPPSKWYRFSKFARRHAVALTTAAVVAAALIVGTGVSVWQATVARAALAQARVAEAEAGRSRDELEGFTERLRQATELLGKARALAEAGDRAAALRTYDQAARVQPRYFAVWAERGAFFARLGLWDRAAADFAQARTLGAPATGAEFLGVPQLFVLTGRHAEYRAIAEAMAASEGPSGGIYEQTELRGRLAGPLSQREAAALAAAAERLVEAPPPTEAAVDFTDRGRIPRGVKLYIAGWAHLRAGNPERAIERLEQAGASRGWRGHGIVAPLLALAHSARGRSEQTRAAFAASERVMEDYLAEAADRADGMPSLSWFDWAEFLLFHRAAAARVGADLSELDERLEALRLRTLDGLETEGLD</sequence>
<name>A0A517P8W0_9PLAN</name>
<dbReference type="Gene3D" id="3.30.200.20">
    <property type="entry name" value="Phosphorylase Kinase, domain 1"/>
    <property type="match status" value="1"/>
</dbReference>
<feature type="transmembrane region" description="Helical" evidence="6">
    <location>
        <begin position="439"/>
        <end position="461"/>
    </location>
</feature>
<organism evidence="8 9">
    <name type="scientific">Alienimonas californiensis</name>
    <dbReference type="NCBI Taxonomy" id="2527989"/>
    <lineage>
        <taxon>Bacteria</taxon>
        <taxon>Pseudomonadati</taxon>
        <taxon>Planctomycetota</taxon>
        <taxon>Planctomycetia</taxon>
        <taxon>Planctomycetales</taxon>
        <taxon>Planctomycetaceae</taxon>
        <taxon>Alienimonas</taxon>
    </lineage>
</organism>
<keyword evidence="6" id="KW-0472">Membrane</keyword>
<dbReference type="InterPro" id="IPR008271">
    <property type="entry name" value="Ser/Thr_kinase_AS"/>
</dbReference>
<dbReference type="AlphaFoldDB" id="A0A517P8W0"/>
<keyword evidence="1 8" id="KW-0808">Transferase</keyword>
<dbReference type="Gene3D" id="1.10.510.10">
    <property type="entry name" value="Transferase(Phosphotransferase) domain 1"/>
    <property type="match status" value="1"/>
</dbReference>
<keyword evidence="6" id="KW-0812">Transmembrane</keyword>
<dbReference type="GO" id="GO:0004674">
    <property type="term" value="F:protein serine/threonine kinase activity"/>
    <property type="evidence" value="ECO:0007669"/>
    <property type="project" value="UniProtKB-EC"/>
</dbReference>
<accession>A0A517P8W0</accession>
<gene>
    <name evidence="8" type="primary">pknB_11</name>
    <name evidence="8" type="ORF">CA12_19040</name>
</gene>
<evidence type="ECO:0000256" key="5">
    <source>
        <dbReference type="PROSITE-ProRule" id="PRU10141"/>
    </source>
</evidence>
<dbReference type="RefSeq" id="WP_145358710.1">
    <property type="nucleotide sequence ID" value="NZ_CP036265.1"/>
</dbReference>
<dbReference type="PANTHER" id="PTHR43289:SF6">
    <property type="entry name" value="SERINE_THREONINE-PROTEIN KINASE NEKL-3"/>
    <property type="match status" value="1"/>
</dbReference>
<dbReference type="InterPro" id="IPR017441">
    <property type="entry name" value="Protein_kinase_ATP_BS"/>
</dbReference>
<dbReference type="InterPro" id="IPR011990">
    <property type="entry name" value="TPR-like_helical_dom_sf"/>
</dbReference>
<feature type="domain" description="Protein kinase" evidence="7">
    <location>
        <begin position="113"/>
        <end position="415"/>
    </location>
</feature>
<evidence type="ECO:0000313" key="8">
    <source>
        <dbReference type="EMBL" id="QDT15809.1"/>
    </source>
</evidence>
<dbReference type="EC" id="2.7.11.1" evidence="8"/>
<dbReference type="PROSITE" id="PS00107">
    <property type="entry name" value="PROTEIN_KINASE_ATP"/>
    <property type="match status" value="1"/>
</dbReference>
<keyword evidence="6" id="KW-1133">Transmembrane helix</keyword>
<dbReference type="KEGG" id="acaf:CA12_19040"/>